<protein>
    <submittedName>
        <fullName evidence="3">Uncharacterized protein</fullName>
    </submittedName>
</protein>
<dbReference type="AlphaFoldDB" id="A0A1I8FSE6"/>
<dbReference type="Proteomes" id="UP000095280">
    <property type="component" value="Unplaced"/>
</dbReference>
<evidence type="ECO:0000313" key="3">
    <source>
        <dbReference type="WBParaSite" id="maker-unitig_44669-snap-gene-0.2-mRNA-1"/>
    </source>
</evidence>
<reference evidence="3" key="1">
    <citation type="submission" date="2016-11" db="UniProtKB">
        <authorList>
            <consortium name="WormBaseParasite"/>
        </authorList>
    </citation>
    <scope>IDENTIFICATION</scope>
</reference>
<organism evidence="2 3">
    <name type="scientific">Macrostomum lignano</name>
    <dbReference type="NCBI Taxonomy" id="282301"/>
    <lineage>
        <taxon>Eukaryota</taxon>
        <taxon>Metazoa</taxon>
        <taxon>Spiralia</taxon>
        <taxon>Lophotrochozoa</taxon>
        <taxon>Platyhelminthes</taxon>
        <taxon>Rhabditophora</taxon>
        <taxon>Macrostomorpha</taxon>
        <taxon>Macrostomida</taxon>
        <taxon>Macrostomidae</taxon>
        <taxon>Macrostomum</taxon>
    </lineage>
</organism>
<keyword evidence="2" id="KW-1185">Reference proteome</keyword>
<accession>A0A1I8FSE6</accession>
<evidence type="ECO:0000256" key="1">
    <source>
        <dbReference type="SAM" id="MobiDB-lite"/>
    </source>
</evidence>
<proteinExistence type="predicted"/>
<dbReference type="WBParaSite" id="maker-unitig_44669-snap-gene-0.2-mRNA-1">
    <property type="protein sequence ID" value="maker-unitig_44669-snap-gene-0.2-mRNA-1"/>
    <property type="gene ID" value="maker-unitig_44669-snap-gene-0.2"/>
</dbReference>
<sequence>MFDFHRKLNFSFLPDRMSHIKLAFPWRVPYRSSNSVFINFRALYKALQLEARKLSAEMMKESTPGTAPAMRSSDLGEGGGADQPQRELSSAEERCAAGAEDVELRIFREEAI</sequence>
<feature type="region of interest" description="Disordered" evidence="1">
    <location>
        <begin position="58"/>
        <end position="96"/>
    </location>
</feature>
<evidence type="ECO:0000313" key="2">
    <source>
        <dbReference type="Proteomes" id="UP000095280"/>
    </source>
</evidence>
<name>A0A1I8FSE6_9PLAT</name>